<protein>
    <submittedName>
        <fullName evidence="2">Nucleotidyltransferase domain protein</fullName>
    </submittedName>
</protein>
<reference evidence="2 3" key="1">
    <citation type="journal article" date="2023" name="Microorganisms">
        <title>Thiorhodovibrio frisius and Trv. litoralis spp. nov., Two Novel Members from a Clade of Fastidious Purple Sulfur Bacteria That Exhibit Unique Red-Shifted Light-Harvesting Capabilities.</title>
        <authorList>
            <person name="Methner A."/>
            <person name="Kuzyk S.B."/>
            <person name="Petersen J."/>
            <person name="Bauer S."/>
            <person name="Brinkmann H."/>
            <person name="Sichau K."/>
            <person name="Wanner G."/>
            <person name="Wolf J."/>
            <person name="Neumann-Schaal M."/>
            <person name="Henke P."/>
            <person name="Tank M."/>
            <person name="Sproer C."/>
            <person name="Bunk B."/>
            <person name="Overmann J."/>
        </authorList>
    </citation>
    <scope>NUCLEOTIDE SEQUENCE [LARGE SCALE GENOMIC DNA]</scope>
    <source>
        <strain evidence="2 3">DSM 6702</strain>
    </source>
</reference>
<organism evidence="2 3">
    <name type="scientific">Thiorhodovibrio winogradskyi</name>
    <dbReference type="NCBI Taxonomy" id="77007"/>
    <lineage>
        <taxon>Bacteria</taxon>
        <taxon>Pseudomonadati</taxon>
        <taxon>Pseudomonadota</taxon>
        <taxon>Gammaproteobacteria</taxon>
        <taxon>Chromatiales</taxon>
        <taxon>Chromatiaceae</taxon>
        <taxon>Thiorhodovibrio</taxon>
    </lineage>
</organism>
<proteinExistence type="predicted"/>
<dbReference type="CDD" id="cd05403">
    <property type="entry name" value="NT_KNTase_like"/>
    <property type="match status" value="1"/>
</dbReference>
<dbReference type="SUPFAM" id="SSF81301">
    <property type="entry name" value="Nucleotidyltransferase"/>
    <property type="match status" value="1"/>
</dbReference>
<dbReference type="Pfam" id="PF01909">
    <property type="entry name" value="NTP_transf_2"/>
    <property type="match status" value="1"/>
</dbReference>
<feature type="domain" description="Polymerase nucleotidyl transferase" evidence="1">
    <location>
        <begin position="9"/>
        <end position="81"/>
    </location>
</feature>
<sequence>MRLTPKQIDIIKQTVEQIGGQDTRTILYGSRLLDDRKGGDIDLLLQSSQPIGLLERARIKSALEQTLALPVDIIAYHTALPPTPFQRIAIECGQPL</sequence>
<dbReference type="Proteomes" id="UP001432180">
    <property type="component" value="Chromosome"/>
</dbReference>
<evidence type="ECO:0000313" key="3">
    <source>
        <dbReference type="Proteomes" id="UP001432180"/>
    </source>
</evidence>
<name>A0ABZ0S4S8_9GAMM</name>
<dbReference type="Gene3D" id="3.30.460.10">
    <property type="entry name" value="Beta Polymerase, domain 2"/>
    <property type="match status" value="1"/>
</dbReference>
<dbReference type="RefSeq" id="WP_328985867.1">
    <property type="nucleotide sequence ID" value="NZ_CP121472.1"/>
</dbReference>
<keyword evidence="3" id="KW-1185">Reference proteome</keyword>
<gene>
    <name evidence="2" type="ORF">Thiowin_00170</name>
</gene>
<evidence type="ECO:0000313" key="2">
    <source>
        <dbReference type="EMBL" id="WPL15283.1"/>
    </source>
</evidence>
<dbReference type="InterPro" id="IPR002934">
    <property type="entry name" value="Polymerase_NTP_transf_dom"/>
</dbReference>
<evidence type="ECO:0000259" key="1">
    <source>
        <dbReference type="Pfam" id="PF01909"/>
    </source>
</evidence>
<dbReference type="EMBL" id="CP121472">
    <property type="protein sequence ID" value="WPL15283.1"/>
    <property type="molecule type" value="Genomic_DNA"/>
</dbReference>
<dbReference type="InterPro" id="IPR043519">
    <property type="entry name" value="NT_sf"/>
</dbReference>
<accession>A0ABZ0S4S8</accession>